<protein>
    <submittedName>
        <fullName evidence="1">Uncharacterized protein</fullName>
    </submittedName>
</protein>
<reference evidence="1 3" key="1">
    <citation type="submission" date="2018-06" db="EMBL/GenBank/DDBJ databases">
        <authorList>
            <consortium name="Pathogen Informatics"/>
            <person name="Doyle S."/>
        </authorList>
    </citation>
    <scope>NUCLEOTIDE SEQUENCE [LARGE SCALE GENOMIC DNA]</scope>
    <source>
        <strain evidence="1 3">NCTC10597</strain>
    </source>
</reference>
<dbReference type="EMBL" id="SNZG01000004">
    <property type="protein sequence ID" value="TDR42160.1"/>
    <property type="molecule type" value="Genomic_DNA"/>
</dbReference>
<proteinExistence type="predicted"/>
<evidence type="ECO:0000313" key="1">
    <source>
        <dbReference type="EMBL" id="STX10921.1"/>
    </source>
</evidence>
<dbReference type="Proteomes" id="UP000254330">
    <property type="component" value="Unassembled WGS sequence"/>
</dbReference>
<evidence type="ECO:0000313" key="3">
    <source>
        <dbReference type="Proteomes" id="UP000254330"/>
    </source>
</evidence>
<organism evidence="1 3">
    <name type="scientific">Kurthia zopfii</name>
    <dbReference type="NCBI Taxonomy" id="1650"/>
    <lineage>
        <taxon>Bacteria</taxon>
        <taxon>Bacillati</taxon>
        <taxon>Bacillota</taxon>
        <taxon>Bacilli</taxon>
        <taxon>Bacillales</taxon>
        <taxon>Caryophanaceae</taxon>
        <taxon>Kurthia</taxon>
    </lineage>
</organism>
<name>A0A8B4QDT7_9BACL</name>
<accession>A0A8B4QDT7</accession>
<dbReference type="RefSeq" id="WP_166636056.1">
    <property type="nucleotide sequence ID" value="NZ_BJUE01000002.1"/>
</dbReference>
<dbReference type="EMBL" id="UGNP01000001">
    <property type="protein sequence ID" value="STX10921.1"/>
    <property type="molecule type" value="Genomic_DNA"/>
</dbReference>
<dbReference type="AlphaFoldDB" id="A0A8B4QDT7"/>
<evidence type="ECO:0000313" key="4">
    <source>
        <dbReference type="Proteomes" id="UP000294641"/>
    </source>
</evidence>
<evidence type="ECO:0000313" key="2">
    <source>
        <dbReference type="EMBL" id="TDR42160.1"/>
    </source>
</evidence>
<dbReference type="Proteomes" id="UP000294641">
    <property type="component" value="Unassembled WGS sequence"/>
</dbReference>
<comment type="caution">
    <text evidence="1">The sequence shown here is derived from an EMBL/GenBank/DDBJ whole genome shotgun (WGS) entry which is preliminary data.</text>
</comment>
<sequence>MMSKNEKYPMCHIYGQKDWHDEVSEEAGKVDKAFELLPNKIKQLD</sequence>
<gene>
    <name evidence="2" type="ORF">DFR61_10450</name>
    <name evidence="1" type="ORF">NCTC10597_02713</name>
</gene>
<reference evidence="2 4" key="2">
    <citation type="submission" date="2019-03" db="EMBL/GenBank/DDBJ databases">
        <title>Genomic Encyclopedia of Type Strains, Phase IV (KMG-IV): sequencing the most valuable type-strain genomes for metagenomic binning, comparative biology and taxonomic classification.</title>
        <authorList>
            <person name="Goeker M."/>
        </authorList>
    </citation>
    <scope>NUCLEOTIDE SEQUENCE [LARGE SCALE GENOMIC DNA]</scope>
    <source>
        <strain evidence="2 4">DSM 20580</strain>
    </source>
</reference>
<keyword evidence="4" id="KW-1185">Reference proteome</keyword>